<keyword evidence="10" id="KW-1185">Reference proteome</keyword>
<feature type="domain" description="Type II secretion system protein GspF" evidence="8">
    <location>
        <begin position="90"/>
        <end position="207"/>
    </location>
</feature>
<evidence type="ECO:0000256" key="2">
    <source>
        <dbReference type="ARBA" id="ARBA00022475"/>
    </source>
</evidence>
<dbReference type="RefSeq" id="WP_165011115.1">
    <property type="nucleotide sequence ID" value="NZ_CP064954.1"/>
</dbReference>
<gene>
    <name evidence="9" type="ORF">G7Y31_01065</name>
</gene>
<dbReference type="PANTHER" id="PTHR35007">
    <property type="entry name" value="INTEGRAL MEMBRANE PROTEIN-RELATED"/>
    <property type="match status" value="1"/>
</dbReference>
<dbReference type="AlphaFoldDB" id="A0A7T0PC55"/>
<evidence type="ECO:0000256" key="1">
    <source>
        <dbReference type="ARBA" id="ARBA00004651"/>
    </source>
</evidence>
<dbReference type="EMBL" id="CP064954">
    <property type="protein sequence ID" value="QPK79347.1"/>
    <property type="molecule type" value="Genomic_DNA"/>
</dbReference>
<keyword evidence="2" id="KW-1003">Cell membrane</keyword>
<feature type="transmembrane region" description="Helical" evidence="7">
    <location>
        <begin position="13"/>
        <end position="32"/>
    </location>
</feature>
<evidence type="ECO:0000313" key="9">
    <source>
        <dbReference type="EMBL" id="QPK79347.1"/>
    </source>
</evidence>
<evidence type="ECO:0000256" key="6">
    <source>
        <dbReference type="SAM" id="MobiDB-lite"/>
    </source>
</evidence>
<accession>A0A7T0PC55</accession>
<sequence length="220" mass="22496">MSTLTCGFDTAQAGLWALALMLAAAAVLAGTIDDDRPGHHPRGPKTPRASPATQSPGVVRPRGLRGRLAILARRVATPTPNYLVAAHDVELFSACLQAGLGPARAAAAVAETSTHSAWADTAALLALGVEAHQAWQPLRAVPGLGDVAALVVMSESSGAAIVTGCGRLSTHLRQQAEDLATARAERAGVLIALPLALCFLPAFIVLGLVPIIAGLVGQMF</sequence>
<dbReference type="PANTHER" id="PTHR35007:SF3">
    <property type="entry name" value="POSSIBLE CONSERVED ALANINE RICH MEMBRANE PROTEIN"/>
    <property type="match status" value="1"/>
</dbReference>
<evidence type="ECO:0000256" key="7">
    <source>
        <dbReference type="SAM" id="Phobius"/>
    </source>
</evidence>
<keyword evidence="3 7" id="KW-0812">Transmembrane</keyword>
<evidence type="ECO:0000259" key="8">
    <source>
        <dbReference type="Pfam" id="PF00482"/>
    </source>
</evidence>
<reference evidence="9 10" key="1">
    <citation type="submission" date="2020-11" db="EMBL/GenBank/DDBJ databases">
        <title>Corynebacterium sp. ZJ-599.</title>
        <authorList>
            <person name="Zhou J."/>
        </authorList>
    </citation>
    <scope>NUCLEOTIDE SEQUENCE [LARGE SCALE GENOMIC DNA]</scope>
    <source>
        <strain evidence="9 10">ZJ-599</strain>
    </source>
</reference>
<proteinExistence type="predicted"/>
<comment type="subcellular location">
    <subcellularLocation>
        <location evidence="1">Cell membrane</location>
        <topology evidence="1">Multi-pass membrane protein</topology>
    </subcellularLocation>
</comment>
<dbReference type="Proteomes" id="UP000594681">
    <property type="component" value="Chromosome"/>
</dbReference>
<dbReference type="KEGG" id="cliz:G7Y31_01065"/>
<keyword evidence="4 7" id="KW-1133">Transmembrane helix</keyword>
<evidence type="ECO:0000256" key="3">
    <source>
        <dbReference type="ARBA" id="ARBA00022692"/>
    </source>
</evidence>
<evidence type="ECO:0000256" key="4">
    <source>
        <dbReference type="ARBA" id="ARBA00022989"/>
    </source>
</evidence>
<dbReference type="InterPro" id="IPR018076">
    <property type="entry name" value="T2SS_GspF_dom"/>
</dbReference>
<keyword evidence="5 7" id="KW-0472">Membrane</keyword>
<evidence type="ECO:0000256" key="5">
    <source>
        <dbReference type="ARBA" id="ARBA00023136"/>
    </source>
</evidence>
<feature type="transmembrane region" description="Helical" evidence="7">
    <location>
        <begin position="189"/>
        <end position="216"/>
    </location>
</feature>
<name>A0A7T0PC55_9CORY</name>
<evidence type="ECO:0000313" key="10">
    <source>
        <dbReference type="Proteomes" id="UP000594681"/>
    </source>
</evidence>
<feature type="region of interest" description="Disordered" evidence="6">
    <location>
        <begin position="33"/>
        <end position="60"/>
    </location>
</feature>
<dbReference type="GO" id="GO:0005886">
    <property type="term" value="C:plasma membrane"/>
    <property type="evidence" value="ECO:0007669"/>
    <property type="project" value="UniProtKB-SubCell"/>
</dbReference>
<protein>
    <submittedName>
        <fullName evidence="9">Type II secretion system F family protein</fullName>
    </submittedName>
</protein>
<dbReference type="Pfam" id="PF00482">
    <property type="entry name" value="T2SSF"/>
    <property type="match status" value="1"/>
</dbReference>
<organism evidence="9 10">
    <name type="scientific">Corynebacterium lizhenjunii</name>
    <dbReference type="NCBI Taxonomy" id="2709394"/>
    <lineage>
        <taxon>Bacteria</taxon>
        <taxon>Bacillati</taxon>
        <taxon>Actinomycetota</taxon>
        <taxon>Actinomycetes</taxon>
        <taxon>Mycobacteriales</taxon>
        <taxon>Corynebacteriaceae</taxon>
        <taxon>Corynebacterium</taxon>
    </lineage>
</organism>